<gene>
    <name evidence="2" type="ORF">HGA06_08275</name>
</gene>
<dbReference type="InterPro" id="IPR028973">
    <property type="entry name" value="PhnB-like"/>
</dbReference>
<dbReference type="SUPFAM" id="SSF54593">
    <property type="entry name" value="Glyoxalase/Bleomycin resistance protein/Dihydroxybiphenyl dioxygenase"/>
    <property type="match status" value="1"/>
</dbReference>
<dbReference type="CDD" id="cd06588">
    <property type="entry name" value="PhnB_like"/>
    <property type="match status" value="1"/>
</dbReference>
<dbReference type="PIRSF" id="PIRSF021700">
    <property type="entry name" value="3_dmu_93_MTrfase"/>
    <property type="match status" value="1"/>
</dbReference>
<proteinExistence type="predicted"/>
<comment type="caution">
    <text evidence="2">The sequence shown here is derived from an EMBL/GenBank/DDBJ whole genome shotgun (WGS) entry which is preliminary data.</text>
</comment>
<dbReference type="PANTHER" id="PTHR33990">
    <property type="entry name" value="PROTEIN YJDN-RELATED"/>
    <property type="match status" value="1"/>
</dbReference>
<feature type="domain" description="PhnB-like" evidence="1">
    <location>
        <begin position="3"/>
        <end position="117"/>
    </location>
</feature>
<name>A0AA44DDG8_STRE0</name>
<dbReference type="InterPro" id="IPR009725">
    <property type="entry name" value="3_dmu_93_MTrfase"/>
</dbReference>
<sequence>MEQKITPFLWFDTQAEEAAEHYTSIFEDSRIVKVGRYPEGTPMPAGSVMTVEFEIAGQRYVAMNGGPEFRFNEAVSLCVACEDQEEVDYYWSRLGEGGEEGPCGWLKDKYGLSWQVTPRVLEAMMTDPDPGRAARAAKAMMSMKKIDIQTLRHAVEGADS</sequence>
<dbReference type="RefSeq" id="WP_168438385.1">
    <property type="nucleotide sequence ID" value="NZ_JAAXOU010000059.1"/>
</dbReference>
<accession>A0AA44DDG8</accession>
<keyword evidence="3" id="KW-1185">Reference proteome</keyword>
<dbReference type="EMBL" id="JAAXOU010000059">
    <property type="protein sequence ID" value="NKY14156.1"/>
    <property type="molecule type" value="Genomic_DNA"/>
</dbReference>
<dbReference type="Pfam" id="PF06983">
    <property type="entry name" value="3-dmu-9_3-mt"/>
    <property type="match status" value="1"/>
</dbReference>
<dbReference type="AlphaFoldDB" id="A0AA44DDG8"/>
<organism evidence="2 3">
    <name type="scientific">Streptomyces somaliensis (strain ATCC 33201 / DSM 40738 / JCM 12659 / KCTC 9044 / NCTC 11332 / NRRL B-12077 / IP 733)</name>
    <dbReference type="NCBI Taxonomy" id="1134445"/>
    <lineage>
        <taxon>Bacteria</taxon>
        <taxon>Bacillati</taxon>
        <taxon>Actinomycetota</taxon>
        <taxon>Actinomycetes</taxon>
        <taxon>Kitasatosporales</taxon>
        <taxon>Streptomycetaceae</taxon>
        <taxon>Streptomyces</taxon>
    </lineage>
</organism>
<evidence type="ECO:0000313" key="2">
    <source>
        <dbReference type="EMBL" id="NKY14156.1"/>
    </source>
</evidence>
<dbReference type="Gene3D" id="3.10.180.10">
    <property type="entry name" value="2,3-Dihydroxybiphenyl 1,2-Dioxygenase, domain 1"/>
    <property type="match status" value="1"/>
</dbReference>
<evidence type="ECO:0000313" key="3">
    <source>
        <dbReference type="Proteomes" id="UP000570003"/>
    </source>
</evidence>
<dbReference type="Proteomes" id="UP000570003">
    <property type="component" value="Unassembled WGS sequence"/>
</dbReference>
<dbReference type="PANTHER" id="PTHR33990:SF2">
    <property type="entry name" value="PHNB-LIKE DOMAIN-CONTAINING PROTEIN"/>
    <property type="match status" value="1"/>
</dbReference>
<evidence type="ECO:0000259" key="1">
    <source>
        <dbReference type="Pfam" id="PF06983"/>
    </source>
</evidence>
<dbReference type="InterPro" id="IPR029068">
    <property type="entry name" value="Glyas_Bleomycin-R_OHBP_Dase"/>
</dbReference>
<protein>
    <submittedName>
        <fullName evidence="2">VOC family protein</fullName>
    </submittedName>
</protein>
<reference evidence="2 3" key="1">
    <citation type="submission" date="2020-04" db="EMBL/GenBank/DDBJ databases">
        <title>MicrobeNet Type strains.</title>
        <authorList>
            <person name="Nicholson A.C."/>
        </authorList>
    </citation>
    <scope>NUCLEOTIDE SEQUENCE [LARGE SCALE GENOMIC DNA]</scope>
    <source>
        <strain evidence="2 3">DSM 40738</strain>
    </source>
</reference>